<comment type="caution">
    <text evidence="2">The sequence shown here is derived from an EMBL/GenBank/DDBJ whole genome shotgun (WGS) entry which is preliminary data.</text>
</comment>
<evidence type="ECO:0000313" key="3">
    <source>
        <dbReference type="Proteomes" id="UP000324222"/>
    </source>
</evidence>
<feature type="compositionally biased region" description="Basic and acidic residues" evidence="1">
    <location>
        <begin position="146"/>
        <end position="156"/>
    </location>
</feature>
<organism evidence="2 3">
    <name type="scientific">Portunus trituberculatus</name>
    <name type="common">Swimming crab</name>
    <name type="synonym">Neptunus trituberculatus</name>
    <dbReference type="NCBI Taxonomy" id="210409"/>
    <lineage>
        <taxon>Eukaryota</taxon>
        <taxon>Metazoa</taxon>
        <taxon>Ecdysozoa</taxon>
        <taxon>Arthropoda</taxon>
        <taxon>Crustacea</taxon>
        <taxon>Multicrustacea</taxon>
        <taxon>Malacostraca</taxon>
        <taxon>Eumalacostraca</taxon>
        <taxon>Eucarida</taxon>
        <taxon>Decapoda</taxon>
        <taxon>Pleocyemata</taxon>
        <taxon>Brachyura</taxon>
        <taxon>Eubrachyura</taxon>
        <taxon>Portunoidea</taxon>
        <taxon>Portunidae</taxon>
        <taxon>Portuninae</taxon>
        <taxon>Portunus</taxon>
    </lineage>
</organism>
<dbReference type="EMBL" id="VSRR010127494">
    <property type="protein sequence ID" value="MPD01523.1"/>
    <property type="molecule type" value="Genomic_DNA"/>
</dbReference>
<keyword evidence="3" id="KW-1185">Reference proteome</keyword>
<proteinExistence type="predicted"/>
<gene>
    <name evidence="2" type="ORF">E2C01_097055</name>
</gene>
<feature type="compositionally biased region" description="Basic residues" evidence="1">
    <location>
        <begin position="186"/>
        <end position="199"/>
    </location>
</feature>
<dbReference type="AlphaFoldDB" id="A0A5B7JZF6"/>
<name>A0A5B7JZF6_PORTR</name>
<evidence type="ECO:0000256" key="1">
    <source>
        <dbReference type="SAM" id="MobiDB-lite"/>
    </source>
</evidence>
<feature type="region of interest" description="Disordered" evidence="1">
    <location>
        <begin position="181"/>
        <end position="209"/>
    </location>
</feature>
<sequence length="259" mass="29723">MMITVKAPSHGTLMGYRRNSSPLNYRGHVDAPRLPHPSQPPFPAYPPYPHPDSLYSYPQYGLPFYPSMQSLSTYPQRVPATYLIHPYPHVYPTHPHTHPIYSAQHPDQPAHCQAQAHEHITLQTDNTYTCHTPERDTVPGSPSLTHSEECPHKDLPKPPTPMEAHSHIHASLVEQIEAHKKERMERRAKKKEKKQAKSRKALDFEPNPPLLREVPLDAQWEYFTSSRLHETRDLVRAIVAADPLMQERMQEMNGDGVAW</sequence>
<accession>A0A5B7JZF6</accession>
<reference evidence="2 3" key="1">
    <citation type="submission" date="2019-05" db="EMBL/GenBank/DDBJ databases">
        <title>Another draft genome of Portunus trituberculatus and its Hox gene families provides insights of decapod evolution.</title>
        <authorList>
            <person name="Jeong J.-H."/>
            <person name="Song I."/>
            <person name="Kim S."/>
            <person name="Choi T."/>
            <person name="Kim D."/>
            <person name="Ryu S."/>
            <person name="Kim W."/>
        </authorList>
    </citation>
    <scope>NUCLEOTIDE SEQUENCE [LARGE SCALE GENOMIC DNA]</scope>
    <source>
        <tissue evidence="2">Muscle</tissue>
    </source>
</reference>
<protein>
    <submittedName>
        <fullName evidence="2">Uncharacterized protein</fullName>
    </submittedName>
</protein>
<evidence type="ECO:0000313" key="2">
    <source>
        <dbReference type="EMBL" id="MPD01523.1"/>
    </source>
</evidence>
<dbReference type="Proteomes" id="UP000324222">
    <property type="component" value="Unassembled WGS sequence"/>
</dbReference>
<feature type="region of interest" description="Disordered" evidence="1">
    <location>
        <begin position="135"/>
        <end position="164"/>
    </location>
</feature>